<name>A0AAV7FAF7_ARIFI</name>
<dbReference type="PIRSF" id="PIRSF031051">
    <property type="entry name" value="PyrdxlP_Pase_PHOSPHO2"/>
    <property type="match status" value="1"/>
</dbReference>
<dbReference type="PANTHER" id="PTHR20889">
    <property type="entry name" value="PHOSPHATASE, ORPHAN 1, 2"/>
    <property type="match status" value="1"/>
</dbReference>
<dbReference type="Gene3D" id="3.40.50.1000">
    <property type="entry name" value="HAD superfamily/HAD-like"/>
    <property type="match status" value="1"/>
</dbReference>
<evidence type="ECO:0000256" key="7">
    <source>
        <dbReference type="PIRSR" id="PIRSR031051-3"/>
    </source>
</evidence>
<proteinExistence type="predicted"/>
<evidence type="ECO:0000256" key="1">
    <source>
        <dbReference type="ARBA" id="ARBA00001946"/>
    </source>
</evidence>
<dbReference type="NCBIfam" id="TIGR01488">
    <property type="entry name" value="HAD-SF-IB"/>
    <property type="match status" value="1"/>
</dbReference>
<evidence type="ECO:0000313" key="8">
    <source>
        <dbReference type="EMBL" id="KAG9456558.1"/>
    </source>
</evidence>
<dbReference type="GO" id="GO:0016791">
    <property type="term" value="F:phosphatase activity"/>
    <property type="evidence" value="ECO:0007669"/>
    <property type="project" value="InterPro"/>
</dbReference>
<dbReference type="AlphaFoldDB" id="A0AAV7FAF7"/>
<keyword evidence="2 7" id="KW-0479">Metal-binding</keyword>
<accession>A0AAV7FAF7</accession>
<keyword evidence="3" id="KW-0378">Hydrolase</keyword>
<keyword evidence="4 7" id="KW-0460">Magnesium</keyword>
<evidence type="ECO:0000256" key="6">
    <source>
        <dbReference type="PIRSR" id="PIRSR031051-2"/>
    </source>
</evidence>
<dbReference type="InterPro" id="IPR036412">
    <property type="entry name" value="HAD-like_sf"/>
</dbReference>
<dbReference type="NCBIfam" id="TIGR01489">
    <property type="entry name" value="DKMTPPase-SF"/>
    <property type="match status" value="1"/>
</dbReference>
<comment type="cofactor">
    <cofactor evidence="1 7">
        <name>Mg(2+)</name>
        <dbReference type="ChEBI" id="CHEBI:18420"/>
    </cofactor>
</comment>
<gene>
    <name evidence="8" type="ORF">H6P81_001066</name>
</gene>
<feature type="active site" description="Nucleophile" evidence="5">
    <location>
        <position position="11"/>
    </location>
</feature>
<dbReference type="InterPro" id="IPR023214">
    <property type="entry name" value="HAD_sf"/>
</dbReference>
<dbReference type="SUPFAM" id="SSF56784">
    <property type="entry name" value="HAD-like"/>
    <property type="match status" value="1"/>
</dbReference>
<dbReference type="EMBL" id="JAINDJ010000002">
    <property type="protein sequence ID" value="KAG9456558.1"/>
    <property type="molecule type" value="Genomic_DNA"/>
</dbReference>
<dbReference type="Proteomes" id="UP000825729">
    <property type="component" value="Unassembled WGS sequence"/>
</dbReference>
<feature type="binding site" evidence="6">
    <location>
        <position position="97"/>
    </location>
    <ligand>
        <name>substrate</name>
    </ligand>
</feature>
<evidence type="ECO:0000256" key="4">
    <source>
        <dbReference type="ARBA" id="ARBA00022842"/>
    </source>
</evidence>
<evidence type="ECO:0000256" key="2">
    <source>
        <dbReference type="ARBA" id="ARBA00022723"/>
    </source>
</evidence>
<protein>
    <submittedName>
        <fullName evidence="8">Uncharacterized protein</fullName>
    </submittedName>
</protein>
<organism evidence="8 9">
    <name type="scientific">Aristolochia fimbriata</name>
    <name type="common">White veined hardy Dutchman's pipe vine</name>
    <dbReference type="NCBI Taxonomy" id="158543"/>
    <lineage>
        <taxon>Eukaryota</taxon>
        <taxon>Viridiplantae</taxon>
        <taxon>Streptophyta</taxon>
        <taxon>Embryophyta</taxon>
        <taxon>Tracheophyta</taxon>
        <taxon>Spermatophyta</taxon>
        <taxon>Magnoliopsida</taxon>
        <taxon>Magnoliidae</taxon>
        <taxon>Piperales</taxon>
        <taxon>Aristolochiaceae</taxon>
        <taxon>Aristolochia</taxon>
    </lineage>
</organism>
<feature type="binding site" evidence="7">
    <location>
        <position position="181"/>
    </location>
    <ligand>
        <name>Mg(2+)</name>
        <dbReference type="ChEBI" id="CHEBI:18420"/>
    </ligand>
</feature>
<dbReference type="PANTHER" id="PTHR20889:SF12">
    <property type="entry name" value="LP01149P"/>
    <property type="match status" value="1"/>
</dbReference>
<dbReference type="InterPro" id="IPR006384">
    <property type="entry name" value="HAD_hydro_PyrdxlP_Pase-like"/>
</dbReference>
<evidence type="ECO:0000256" key="3">
    <source>
        <dbReference type="ARBA" id="ARBA00022801"/>
    </source>
</evidence>
<keyword evidence="9" id="KW-1185">Reference proteome</keyword>
<feature type="binding site" evidence="7">
    <location>
        <position position="13"/>
    </location>
    <ligand>
        <name>Mg(2+)</name>
        <dbReference type="ChEBI" id="CHEBI:18420"/>
    </ligand>
</feature>
<dbReference type="GO" id="GO:0046872">
    <property type="term" value="F:metal ion binding"/>
    <property type="evidence" value="ECO:0007669"/>
    <property type="project" value="UniProtKB-KW"/>
</dbReference>
<reference evidence="8 9" key="1">
    <citation type="submission" date="2021-07" db="EMBL/GenBank/DDBJ databases">
        <title>The Aristolochia fimbriata genome: insights into angiosperm evolution, floral development and chemical biosynthesis.</title>
        <authorList>
            <person name="Jiao Y."/>
        </authorList>
    </citation>
    <scope>NUCLEOTIDE SEQUENCE [LARGE SCALE GENOMIC DNA]</scope>
    <source>
        <strain evidence="8">IBCAS-2021</strain>
        <tissue evidence="8">Leaf</tissue>
    </source>
</reference>
<dbReference type="Pfam" id="PF06888">
    <property type="entry name" value="Put_Phosphatase"/>
    <property type="match status" value="1"/>
</dbReference>
<evidence type="ECO:0000256" key="5">
    <source>
        <dbReference type="PIRSR" id="PIRSR031051-1"/>
    </source>
</evidence>
<sequence length="281" mass="31636">MAGVGIIVVFDFDKTIIECDSDEWVLEALGATHLFNQLRPTMPWNRLMDTMMTELHSQGKTIEDIAECLKSIPLHPRLVAAIKSAYALGCELRIVSDANVFFIETILKHHGLFDCFSEINTNPSFIEEDGKLRIFPFHDFSVSSHGCSTFDLCPPNMCKGRIMERILVSLETKKRIIYLGDGKGDYCPCLKLGEGDLVMPRKDFPLWDLIACNPGVVKAEVHGWSYGEDQERNLLQLVNRILLEEENRSSQQMLSAECKLQTTVPIPAAQEALPQALRVSH</sequence>
<feature type="active site" description="Proton donor" evidence="5">
    <location>
        <position position="13"/>
    </location>
</feature>
<feature type="binding site" evidence="7">
    <location>
        <position position="11"/>
    </location>
    <ligand>
        <name>Mg(2+)</name>
        <dbReference type="ChEBI" id="CHEBI:18420"/>
    </ligand>
</feature>
<feature type="binding site" evidence="6">
    <location>
        <position position="22"/>
    </location>
    <ligand>
        <name>substrate</name>
    </ligand>
</feature>
<evidence type="ECO:0000313" key="9">
    <source>
        <dbReference type="Proteomes" id="UP000825729"/>
    </source>
</evidence>
<comment type="caution">
    <text evidence="8">The sequence shown here is derived from an EMBL/GenBank/DDBJ whole genome shotgun (WGS) entry which is preliminary data.</text>
</comment>
<dbReference type="InterPro" id="IPR016965">
    <property type="entry name" value="Pase_PHOSPHO-typ"/>
</dbReference>